<protein>
    <submittedName>
        <fullName evidence="2">Uncharacterized protein</fullName>
    </submittedName>
</protein>
<feature type="transmembrane region" description="Helical" evidence="1">
    <location>
        <begin position="35"/>
        <end position="56"/>
    </location>
</feature>
<name>A0A0L8FHH3_OCTBM</name>
<accession>A0A0L8FHH3</accession>
<proteinExistence type="predicted"/>
<keyword evidence="1" id="KW-0812">Transmembrane</keyword>
<organism evidence="2">
    <name type="scientific">Octopus bimaculoides</name>
    <name type="common">California two-spotted octopus</name>
    <dbReference type="NCBI Taxonomy" id="37653"/>
    <lineage>
        <taxon>Eukaryota</taxon>
        <taxon>Metazoa</taxon>
        <taxon>Spiralia</taxon>
        <taxon>Lophotrochozoa</taxon>
        <taxon>Mollusca</taxon>
        <taxon>Cephalopoda</taxon>
        <taxon>Coleoidea</taxon>
        <taxon>Octopodiformes</taxon>
        <taxon>Octopoda</taxon>
        <taxon>Incirrata</taxon>
        <taxon>Octopodidae</taxon>
        <taxon>Octopus</taxon>
    </lineage>
</organism>
<dbReference type="AlphaFoldDB" id="A0A0L8FHH3"/>
<reference evidence="2" key="1">
    <citation type="submission" date="2015-07" db="EMBL/GenBank/DDBJ databases">
        <title>MeaNS - Measles Nucleotide Surveillance Program.</title>
        <authorList>
            <person name="Tran T."/>
            <person name="Druce J."/>
        </authorList>
    </citation>
    <scope>NUCLEOTIDE SEQUENCE</scope>
    <source>
        <strain evidence="2">UCB-OBI-ISO-001</strain>
        <tissue evidence="2">Gonad</tissue>
    </source>
</reference>
<evidence type="ECO:0000313" key="2">
    <source>
        <dbReference type="EMBL" id="KOF63102.1"/>
    </source>
</evidence>
<feature type="transmembrane region" description="Helical" evidence="1">
    <location>
        <begin position="6"/>
        <end position="28"/>
    </location>
</feature>
<dbReference type="EMBL" id="KQ431563">
    <property type="protein sequence ID" value="KOF63102.1"/>
    <property type="molecule type" value="Genomic_DNA"/>
</dbReference>
<sequence>MLTQKLILNVIYGKGSIGILVICGWVGSRWGMKRLLFFFCVCMRVFFLFIEINIFVDKEQLSPNYTTILLKSSQLTFHSFLYIYFFFTS</sequence>
<gene>
    <name evidence="2" type="ORF">OCBIM_22020263mg</name>
</gene>
<keyword evidence="1" id="KW-0472">Membrane</keyword>
<evidence type="ECO:0000256" key="1">
    <source>
        <dbReference type="SAM" id="Phobius"/>
    </source>
</evidence>
<feature type="transmembrane region" description="Helical" evidence="1">
    <location>
        <begin position="68"/>
        <end position="87"/>
    </location>
</feature>
<keyword evidence="1" id="KW-1133">Transmembrane helix</keyword>